<dbReference type="Proteomes" id="UP000278398">
    <property type="component" value="Unassembled WGS sequence"/>
</dbReference>
<organism evidence="5 6">
    <name type="scientific">Aquibium carbonis</name>
    <dbReference type="NCBI Taxonomy" id="2495581"/>
    <lineage>
        <taxon>Bacteria</taxon>
        <taxon>Pseudomonadati</taxon>
        <taxon>Pseudomonadota</taxon>
        <taxon>Alphaproteobacteria</taxon>
        <taxon>Hyphomicrobiales</taxon>
        <taxon>Phyllobacteriaceae</taxon>
        <taxon>Aquibium</taxon>
    </lineage>
</organism>
<dbReference type="InterPro" id="IPR004682">
    <property type="entry name" value="TRAP_DctP"/>
</dbReference>
<reference evidence="5 6" key="1">
    <citation type="submission" date="2018-12" db="EMBL/GenBank/DDBJ databases">
        <title>Mesorhizobium carbonis sp. nov., isolated from coal mine water.</title>
        <authorList>
            <person name="Xin W."/>
            <person name="Xu Z."/>
            <person name="Xiang F."/>
            <person name="Zhang J."/>
            <person name="Xi L."/>
            <person name="Liu J."/>
        </authorList>
    </citation>
    <scope>NUCLEOTIDE SEQUENCE [LARGE SCALE GENOMIC DNA]</scope>
    <source>
        <strain evidence="5 6">B2.3</strain>
    </source>
</reference>
<gene>
    <name evidence="5" type="ORF">EJC49_12495</name>
</gene>
<keyword evidence="6" id="KW-1185">Reference proteome</keyword>
<dbReference type="InterPro" id="IPR038404">
    <property type="entry name" value="TRAP_DctP_sf"/>
</dbReference>
<dbReference type="Pfam" id="PF03480">
    <property type="entry name" value="DctP"/>
    <property type="match status" value="1"/>
</dbReference>
<evidence type="ECO:0000256" key="3">
    <source>
        <dbReference type="ARBA" id="ARBA00022448"/>
    </source>
</evidence>
<dbReference type="NCBIfam" id="TIGR00787">
    <property type="entry name" value="dctP"/>
    <property type="match status" value="1"/>
</dbReference>
<evidence type="ECO:0000256" key="2">
    <source>
        <dbReference type="ARBA" id="ARBA00009023"/>
    </source>
</evidence>
<protein>
    <submittedName>
        <fullName evidence="5">TRAP transporter substrate-binding protein</fullName>
    </submittedName>
</protein>
<dbReference type="NCBIfam" id="NF037995">
    <property type="entry name" value="TRAP_S1"/>
    <property type="match status" value="1"/>
</dbReference>
<evidence type="ECO:0000256" key="1">
    <source>
        <dbReference type="ARBA" id="ARBA00004196"/>
    </source>
</evidence>
<sequence>MHSSGRSGSMTISVARTALLGAACVVALSLSGWNAVAADLRLGSNFGDTHSSTRALKDVFATKVEELTQGRHTVSVFANSELGQTSEMVNQAQSGINFGVYVSTAFYNSQVPQLGVTNLPFVFSDRETAFKVIDGPMGEQLKPLFEEKGLVVLGFMELGFRHITNSKRAIVEPDDVAGLKIRLQSNPVHIATFNLLGASPVALDGTEIFAALSQGVIDGQENPYSVINNLRLYDARQRYVSETGHFFDIIVFAVSKSVLEGMTPEDREAVIEAGRLATAEQRRIAAEDEAANRAAVEAKGVEITVLTPEQREAFQAATAPVYDQVREALGQDLVDTFLSAIAAAK</sequence>
<proteinExistence type="inferred from homology"/>
<dbReference type="PIRSF" id="PIRSF006470">
    <property type="entry name" value="DctB"/>
    <property type="match status" value="1"/>
</dbReference>
<dbReference type="OrthoDB" id="9803763at2"/>
<keyword evidence="4" id="KW-0732">Signal</keyword>
<dbReference type="GO" id="GO:0030288">
    <property type="term" value="C:outer membrane-bounded periplasmic space"/>
    <property type="evidence" value="ECO:0007669"/>
    <property type="project" value="InterPro"/>
</dbReference>
<name>A0A3S0A8B3_9HYPH</name>
<evidence type="ECO:0000256" key="4">
    <source>
        <dbReference type="ARBA" id="ARBA00022729"/>
    </source>
</evidence>
<dbReference type="PANTHER" id="PTHR33376">
    <property type="match status" value="1"/>
</dbReference>
<comment type="similarity">
    <text evidence="2">Belongs to the bacterial solute-binding protein 7 family.</text>
</comment>
<dbReference type="Gene3D" id="3.40.190.170">
    <property type="entry name" value="Bacterial extracellular solute-binding protein, family 7"/>
    <property type="match status" value="1"/>
</dbReference>
<dbReference type="EMBL" id="RWKW01000042">
    <property type="protein sequence ID" value="RST86106.1"/>
    <property type="molecule type" value="Genomic_DNA"/>
</dbReference>
<dbReference type="CDD" id="cd13603">
    <property type="entry name" value="PBP2_TRAP_Siap_TeaA_like"/>
    <property type="match status" value="1"/>
</dbReference>
<dbReference type="InterPro" id="IPR018389">
    <property type="entry name" value="DctP_fam"/>
</dbReference>
<accession>A0A3S0A8B3</accession>
<evidence type="ECO:0000313" key="5">
    <source>
        <dbReference type="EMBL" id="RST86106.1"/>
    </source>
</evidence>
<dbReference type="PANTHER" id="PTHR33376:SF4">
    <property type="entry name" value="SIALIC ACID-BINDING PERIPLASMIC PROTEIN SIAP"/>
    <property type="match status" value="1"/>
</dbReference>
<comment type="subcellular location">
    <subcellularLocation>
        <location evidence="1">Cell envelope</location>
    </subcellularLocation>
</comment>
<dbReference type="AlphaFoldDB" id="A0A3S0A8B3"/>
<comment type="caution">
    <text evidence="5">The sequence shown here is derived from an EMBL/GenBank/DDBJ whole genome shotgun (WGS) entry which is preliminary data.</text>
</comment>
<keyword evidence="3" id="KW-0813">Transport</keyword>
<evidence type="ECO:0000313" key="6">
    <source>
        <dbReference type="Proteomes" id="UP000278398"/>
    </source>
</evidence>
<dbReference type="GO" id="GO:0055085">
    <property type="term" value="P:transmembrane transport"/>
    <property type="evidence" value="ECO:0007669"/>
    <property type="project" value="InterPro"/>
</dbReference>